<evidence type="ECO:0000259" key="11">
    <source>
        <dbReference type="Pfam" id="PF00593"/>
    </source>
</evidence>
<dbReference type="Pfam" id="PF00593">
    <property type="entry name" value="TonB_dep_Rec_b-barrel"/>
    <property type="match status" value="1"/>
</dbReference>
<evidence type="ECO:0000256" key="3">
    <source>
        <dbReference type="ARBA" id="ARBA00022452"/>
    </source>
</evidence>
<evidence type="ECO:0000256" key="2">
    <source>
        <dbReference type="ARBA" id="ARBA00022448"/>
    </source>
</evidence>
<feature type="chain" id="PRO_5045345348" evidence="10">
    <location>
        <begin position="24"/>
        <end position="1090"/>
    </location>
</feature>
<feature type="domain" description="TonB-dependent receptor-like beta-barrel" evidence="11">
    <location>
        <begin position="520"/>
        <end position="1026"/>
    </location>
</feature>
<comment type="subcellular location">
    <subcellularLocation>
        <location evidence="1 8">Cell outer membrane</location>
        <topology evidence="1 8">Multi-pass membrane protein</topology>
    </subcellularLocation>
</comment>
<dbReference type="Gene3D" id="2.60.40.1120">
    <property type="entry name" value="Carboxypeptidase-like, regulatory domain"/>
    <property type="match status" value="1"/>
</dbReference>
<dbReference type="Gene3D" id="2.170.130.10">
    <property type="entry name" value="TonB-dependent receptor, plug domain"/>
    <property type="match status" value="1"/>
</dbReference>
<proteinExistence type="inferred from homology"/>
<dbReference type="Pfam" id="PF13715">
    <property type="entry name" value="CarbopepD_reg_2"/>
    <property type="match status" value="1"/>
</dbReference>
<dbReference type="PANTHER" id="PTHR47234">
    <property type="match status" value="1"/>
</dbReference>
<comment type="caution">
    <text evidence="13">The sequence shown here is derived from an EMBL/GenBank/DDBJ whole genome shotgun (WGS) entry which is preliminary data.</text>
</comment>
<sequence>MRNTIMKTLLAASLLIGSIPIQASEKNLDGELEKSVTLSDFLADLSKKHKVYFTYNASLISGEHLNPEEYRYNKLNKIIHKLEIKTSFDFEYLGNSYYVVYHKKAEKIKIKKLSLNTLGHATALDLSVLQQSVSGKVEDQDGNPLAGVNVVEKGTTNGTTTDFDGNYTIEVSDDATLVFSYIGFPTTEKKVAEKSVINVSLSEGVQLEEFIVVGSRTAPRSNTDTPLPVDVVGVKELTSTGQATFDKALQYRIPSFNTVQTPVNDATSLLDPYEIRNMGPSRTLILINGKRKNLSALLYTQTSPGRGETGADISAIPTDAIKRVEILRDGASAQYGSDAIAGVMNIILKDSPNEGSATVRTGITSEGDGEMFGVSLNNGSSIGEDKGFINYTIDLSKVNQANRPGTVDANGEYADFVYRDPLNPENYGNGHDEASLIARNQAGLNLVNNFLAEIPDAGNINGSPETAAAKFSVNFGYDLSDNTQLYGNAAYVYKAVNSFANYRTPYWRQAAPLSPLDLDGTDYSSYLTDFFPDGPNGSYVGYVPTFEGLLSDYNGTIGFKSTINDWNIDASFTTGGNLQTYKVNNSHNPNFVYSPSVFIDANGNGSVDDGEITEGSQLYRENSQQSFNPGGTKFTHNVGNIDISRLLSDKISIGVGAEFRTETFEIIEGELASYDGGGADSFAGASPQNSGKFNRYNIGGYLSLDYDVTDAFLLSGTVRTENYSDFGNAFVYKFSSRYKVADAFTLRGSISSGFRAPTLHQIYTQKAQYSFVPGQGIQVGGLINNVSTQAKLLGIPQLDAETSTNFTIGFGGKIANKFSYTFDYYNIAVEDRIVLGNEIGGSGDAANPLDVLLANNNLSDVSFFSNAIDTRTSGVDVVLAYKGIAIGAGSLDLNLSGNYTIQNELDGPVKNIPLVENSGQSVVNGTQEALFFTSRPETKWIFGMNYNINKFGFSLNNTYFGKTTFQQQGLQDLEDIFVNASDIPAGAVADGGSDLSTEFTPKIVTDLGINFNATEKFTIALNVNNLFNVLPEWSFVDATATGQAILDGAAVVNSPSNLITFNQRYSQMTYDGYHFSQLGTMFNLSLNYKF</sequence>
<evidence type="ECO:0000256" key="6">
    <source>
        <dbReference type="ARBA" id="ARBA00023136"/>
    </source>
</evidence>
<dbReference type="Gene3D" id="2.40.170.20">
    <property type="entry name" value="TonB-dependent receptor, beta-barrel domain"/>
    <property type="match status" value="1"/>
</dbReference>
<evidence type="ECO:0000259" key="12">
    <source>
        <dbReference type="Pfam" id="PF07715"/>
    </source>
</evidence>
<evidence type="ECO:0000256" key="1">
    <source>
        <dbReference type="ARBA" id="ARBA00004571"/>
    </source>
</evidence>
<dbReference type="InterPro" id="IPR008969">
    <property type="entry name" value="CarboxyPept-like_regulatory"/>
</dbReference>
<dbReference type="SUPFAM" id="SSF56935">
    <property type="entry name" value="Porins"/>
    <property type="match status" value="1"/>
</dbReference>
<keyword evidence="3 8" id="KW-1134">Transmembrane beta strand</keyword>
<feature type="signal peptide" evidence="10">
    <location>
        <begin position="1"/>
        <end position="23"/>
    </location>
</feature>
<keyword evidence="6 8" id="KW-0472">Membrane</keyword>
<gene>
    <name evidence="13" type="ORF">SAMN05421766_103795</name>
</gene>
<dbReference type="InterPro" id="IPR037066">
    <property type="entry name" value="Plug_dom_sf"/>
</dbReference>
<dbReference type="PROSITE" id="PS52016">
    <property type="entry name" value="TONB_DEPENDENT_REC_3"/>
    <property type="match status" value="1"/>
</dbReference>
<evidence type="ECO:0000313" key="13">
    <source>
        <dbReference type="EMBL" id="SIS74810.1"/>
    </source>
</evidence>
<evidence type="ECO:0000256" key="4">
    <source>
        <dbReference type="ARBA" id="ARBA00022692"/>
    </source>
</evidence>
<keyword evidence="14" id="KW-1185">Reference proteome</keyword>
<keyword evidence="2 8" id="KW-0813">Transport</keyword>
<dbReference type="Proteomes" id="UP000185728">
    <property type="component" value="Unassembled WGS sequence"/>
</dbReference>
<evidence type="ECO:0000313" key="14">
    <source>
        <dbReference type="Proteomes" id="UP000185728"/>
    </source>
</evidence>
<name>A0ABY1KTC7_9FLAO</name>
<dbReference type="PANTHER" id="PTHR47234:SF3">
    <property type="entry name" value="SECRETIN_TONB SHORT N-TERMINAL DOMAIN-CONTAINING PROTEIN"/>
    <property type="match status" value="1"/>
</dbReference>
<dbReference type="EMBL" id="FTOB01000003">
    <property type="protein sequence ID" value="SIS74810.1"/>
    <property type="molecule type" value="Genomic_DNA"/>
</dbReference>
<dbReference type="SUPFAM" id="SSF49464">
    <property type="entry name" value="Carboxypeptidase regulatory domain-like"/>
    <property type="match status" value="1"/>
</dbReference>
<reference evidence="13 14" key="1">
    <citation type="submission" date="2017-01" db="EMBL/GenBank/DDBJ databases">
        <authorList>
            <person name="Varghese N."/>
            <person name="Submissions S."/>
        </authorList>
    </citation>
    <scope>NUCLEOTIDE SEQUENCE [LARGE SCALE GENOMIC DNA]</scope>
    <source>
        <strain evidence="13 14">DSM 2061</strain>
    </source>
</reference>
<keyword evidence="4 8" id="KW-0812">Transmembrane</keyword>
<keyword evidence="7 8" id="KW-0998">Cell outer membrane</keyword>
<keyword evidence="10" id="KW-0732">Signal</keyword>
<comment type="similarity">
    <text evidence="8 9">Belongs to the TonB-dependent receptor family.</text>
</comment>
<accession>A0ABY1KTC7</accession>
<evidence type="ECO:0000256" key="5">
    <source>
        <dbReference type="ARBA" id="ARBA00023077"/>
    </source>
</evidence>
<evidence type="ECO:0000256" key="7">
    <source>
        <dbReference type="ARBA" id="ARBA00023237"/>
    </source>
</evidence>
<evidence type="ECO:0000256" key="9">
    <source>
        <dbReference type="RuleBase" id="RU003357"/>
    </source>
</evidence>
<dbReference type="Pfam" id="PF07715">
    <property type="entry name" value="Plug"/>
    <property type="match status" value="1"/>
</dbReference>
<protein>
    <submittedName>
        <fullName evidence="13">Iron complex outermembrane recepter protein</fullName>
    </submittedName>
</protein>
<evidence type="ECO:0000256" key="8">
    <source>
        <dbReference type="PROSITE-ProRule" id="PRU01360"/>
    </source>
</evidence>
<keyword evidence="5 9" id="KW-0798">TonB box</keyword>
<organism evidence="13 14">
    <name type="scientific">Zobellia uliginosa</name>
    <dbReference type="NCBI Taxonomy" id="143224"/>
    <lineage>
        <taxon>Bacteria</taxon>
        <taxon>Pseudomonadati</taxon>
        <taxon>Bacteroidota</taxon>
        <taxon>Flavobacteriia</taxon>
        <taxon>Flavobacteriales</taxon>
        <taxon>Flavobacteriaceae</taxon>
        <taxon>Zobellia</taxon>
    </lineage>
</organism>
<dbReference type="InterPro" id="IPR000531">
    <property type="entry name" value="Beta-barrel_TonB"/>
</dbReference>
<dbReference type="InterPro" id="IPR036942">
    <property type="entry name" value="Beta-barrel_TonB_sf"/>
</dbReference>
<evidence type="ECO:0000256" key="10">
    <source>
        <dbReference type="SAM" id="SignalP"/>
    </source>
</evidence>
<dbReference type="InterPro" id="IPR012910">
    <property type="entry name" value="Plug_dom"/>
</dbReference>
<dbReference type="InterPro" id="IPR039426">
    <property type="entry name" value="TonB-dep_rcpt-like"/>
</dbReference>
<feature type="domain" description="TonB-dependent receptor plug" evidence="12">
    <location>
        <begin position="223"/>
        <end position="343"/>
    </location>
</feature>